<dbReference type="Gene3D" id="1.10.10.1180">
    <property type="entry name" value="MAN1, winged-helix domain"/>
    <property type="match status" value="1"/>
</dbReference>
<reference evidence="10 11" key="1">
    <citation type="journal article" date="2020" name="IScience">
        <title>Genome Sequencing of the Endangered Kingdonia uniflora (Circaeasteraceae, Ranunculales) Reveals Potential Mechanisms of Evolutionary Specialization.</title>
        <authorList>
            <person name="Sun Y."/>
            <person name="Deng T."/>
            <person name="Zhang A."/>
            <person name="Moore M.J."/>
            <person name="Landis J.B."/>
            <person name="Lin N."/>
            <person name="Zhang H."/>
            <person name="Zhang X."/>
            <person name="Huang J."/>
            <person name="Zhang X."/>
            <person name="Sun H."/>
            <person name="Wang H."/>
        </authorList>
    </citation>
    <scope>NUCLEOTIDE SEQUENCE [LARGE SCALE GENOMIC DNA]</scope>
    <source>
        <strain evidence="10">TB1705</strain>
        <tissue evidence="10">Leaf</tissue>
    </source>
</reference>
<dbReference type="GO" id="GO:0071763">
    <property type="term" value="P:nuclear membrane organization"/>
    <property type="evidence" value="ECO:0007669"/>
    <property type="project" value="TreeGrafter"/>
</dbReference>
<evidence type="ECO:0000256" key="5">
    <source>
        <dbReference type="ARBA" id="ARBA00023136"/>
    </source>
</evidence>
<keyword evidence="2" id="KW-0597">Phosphoprotein</keyword>
<evidence type="ECO:0000256" key="8">
    <source>
        <dbReference type="SAM" id="Phobius"/>
    </source>
</evidence>
<sequence>MPSNHKKRPKSKHNKNSNPSFTLPKSLTKGPPSGLFPSEEDLFKLLGIIAIAVSVSFACNYTAKILNQNPKPFCDSGEFEDNSLSDICVPCPNNGKCSEGNLECSRGYQKQGKSCIEDGEINQTAKKLSEWVELRVCEAYVHYLCDNIGTVWVPEDDIWKELDDLKLRDNFGLKNDYDVYTKEKAMETVESSLESQTNIYGIKELKCPDWLAEHYKPLSCYIRQWVSEHALVLLPISLLLVGFTASLMLLRSKIRRRHYLSTRTELLYNQVCDILEEHAMRAKSVNGEGESWVVASQLRDHLLLPRERKDSVLWKKGDPGHNFSPFARVIPGRVRASPSQMPCMPGFILVEELVLEDSRLDQYPKLVKGESKVVWEWQGKVTVKMSSERNGLFSRLWKGFPDSHHDLEITRKFACI</sequence>
<evidence type="ECO:0000256" key="6">
    <source>
        <dbReference type="ARBA" id="ARBA00023242"/>
    </source>
</evidence>
<feature type="region of interest" description="Disordered" evidence="7">
    <location>
        <begin position="1"/>
        <end position="31"/>
    </location>
</feature>
<dbReference type="PANTHER" id="PTHR47808">
    <property type="entry name" value="INNER NUCLEAR MEMBRANE PROTEIN HEH2-RELATED"/>
    <property type="match status" value="1"/>
</dbReference>
<dbReference type="InterPro" id="IPR041885">
    <property type="entry name" value="MAN1_winged_helix_dom"/>
</dbReference>
<feature type="transmembrane region" description="Helical" evidence="8">
    <location>
        <begin position="230"/>
        <end position="250"/>
    </location>
</feature>
<proteinExistence type="predicted"/>
<keyword evidence="11" id="KW-1185">Reference proteome</keyword>
<evidence type="ECO:0000313" key="11">
    <source>
        <dbReference type="Proteomes" id="UP000541444"/>
    </source>
</evidence>
<evidence type="ECO:0000256" key="7">
    <source>
        <dbReference type="SAM" id="MobiDB-lite"/>
    </source>
</evidence>
<dbReference type="AlphaFoldDB" id="A0A7J7KYB0"/>
<comment type="caution">
    <text evidence="10">The sequence shown here is derived from an EMBL/GenBank/DDBJ whole genome shotgun (WGS) entry which is preliminary data.</text>
</comment>
<dbReference type="GO" id="GO:0003682">
    <property type="term" value="F:chromatin binding"/>
    <property type="evidence" value="ECO:0007669"/>
    <property type="project" value="InterPro"/>
</dbReference>
<comment type="subcellular location">
    <subcellularLocation>
        <location evidence="1">Nucleus inner membrane</location>
    </subcellularLocation>
</comment>
<dbReference type="GO" id="GO:0005783">
    <property type="term" value="C:endoplasmic reticulum"/>
    <property type="evidence" value="ECO:0007669"/>
    <property type="project" value="TreeGrafter"/>
</dbReference>
<dbReference type="Pfam" id="PF09402">
    <property type="entry name" value="MSC"/>
    <property type="match status" value="1"/>
</dbReference>
<dbReference type="PANTHER" id="PTHR47808:SF2">
    <property type="entry name" value="LEM DOMAIN-CONTAINING PROTEIN 2"/>
    <property type="match status" value="1"/>
</dbReference>
<keyword evidence="6" id="KW-0539">Nucleus</keyword>
<gene>
    <name evidence="10" type="ORF">GIB67_027234</name>
</gene>
<evidence type="ECO:0000313" key="10">
    <source>
        <dbReference type="EMBL" id="KAF6135360.1"/>
    </source>
</evidence>
<evidence type="ECO:0000259" key="9">
    <source>
        <dbReference type="Pfam" id="PF09402"/>
    </source>
</evidence>
<evidence type="ECO:0000256" key="2">
    <source>
        <dbReference type="ARBA" id="ARBA00022553"/>
    </source>
</evidence>
<dbReference type="GO" id="GO:0034399">
    <property type="term" value="C:nuclear periphery"/>
    <property type="evidence" value="ECO:0007669"/>
    <property type="project" value="TreeGrafter"/>
</dbReference>
<evidence type="ECO:0000256" key="3">
    <source>
        <dbReference type="ARBA" id="ARBA00022692"/>
    </source>
</evidence>
<evidence type="ECO:0000256" key="1">
    <source>
        <dbReference type="ARBA" id="ARBA00004540"/>
    </source>
</evidence>
<dbReference type="InterPro" id="IPR044780">
    <property type="entry name" value="Heh2/Src1"/>
</dbReference>
<dbReference type="OrthoDB" id="341403at2759"/>
<dbReference type="EMBL" id="JACGCM010002788">
    <property type="protein sequence ID" value="KAF6135360.1"/>
    <property type="molecule type" value="Genomic_DNA"/>
</dbReference>
<keyword evidence="5 8" id="KW-0472">Membrane</keyword>
<protein>
    <recommendedName>
        <fullName evidence="9">Man1/Src1-like C-terminal domain-containing protein</fullName>
    </recommendedName>
</protein>
<dbReference type="Proteomes" id="UP000541444">
    <property type="component" value="Unassembled WGS sequence"/>
</dbReference>
<feature type="compositionally biased region" description="Basic residues" evidence="7">
    <location>
        <begin position="1"/>
        <end position="15"/>
    </location>
</feature>
<feature type="domain" description="Man1/Src1-like C-terminal" evidence="9">
    <location>
        <begin position="78"/>
        <end position="305"/>
    </location>
</feature>
<keyword evidence="4 8" id="KW-1133">Transmembrane helix</keyword>
<evidence type="ECO:0000256" key="4">
    <source>
        <dbReference type="ARBA" id="ARBA00022989"/>
    </source>
</evidence>
<keyword evidence="3 8" id="KW-0812">Transmembrane</keyword>
<accession>A0A7J7KYB0</accession>
<dbReference type="GO" id="GO:0005637">
    <property type="term" value="C:nuclear inner membrane"/>
    <property type="evidence" value="ECO:0007669"/>
    <property type="project" value="UniProtKB-SubCell"/>
</dbReference>
<feature type="compositionally biased region" description="Polar residues" evidence="7">
    <location>
        <begin position="16"/>
        <end position="25"/>
    </location>
</feature>
<dbReference type="InterPro" id="IPR018996">
    <property type="entry name" value="Man1/Src1-like_C"/>
</dbReference>
<name>A0A7J7KYB0_9MAGN</name>
<organism evidence="10 11">
    <name type="scientific">Kingdonia uniflora</name>
    <dbReference type="NCBI Taxonomy" id="39325"/>
    <lineage>
        <taxon>Eukaryota</taxon>
        <taxon>Viridiplantae</taxon>
        <taxon>Streptophyta</taxon>
        <taxon>Embryophyta</taxon>
        <taxon>Tracheophyta</taxon>
        <taxon>Spermatophyta</taxon>
        <taxon>Magnoliopsida</taxon>
        <taxon>Ranunculales</taxon>
        <taxon>Circaeasteraceae</taxon>
        <taxon>Kingdonia</taxon>
    </lineage>
</organism>